<name>A0A484KD32_9ASTE</name>
<dbReference type="PANTHER" id="PTHR48007:SF58">
    <property type="entry name" value="PROTEIN KINASE DOMAIN-CONTAINING PROTEIN"/>
    <property type="match status" value="1"/>
</dbReference>
<dbReference type="Gene3D" id="1.10.510.10">
    <property type="entry name" value="Transferase(Phosphotransferase) domain 1"/>
    <property type="match status" value="1"/>
</dbReference>
<dbReference type="InterPro" id="IPR001611">
    <property type="entry name" value="Leu-rich_rpt"/>
</dbReference>
<dbReference type="FunFam" id="3.30.200.20:FF:000125">
    <property type="entry name" value="Protein STRUBBELIG-RECEPTOR FAMILY 8"/>
    <property type="match status" value="1"/>
</dbReference>
<dbReference type="GO" id="GO:0016020">
    <property type="term" value="C:membrane"/>
    <property type="evidence" value="ECO:0007669"/>
    <property type="project" value="UniProtKB-SubCell"/>
</dbReference>
<dbReference type="InterPro" id="IPR001245">
    <property type="entry name" value="Ser-Thr/Tyr_kinase_cat_dom"/>
</dbReference>
<keyword evidence="6 10" id="KW-1133">Transmembrane helix</keyword>
<evidence type="ECO:0000256" key="3">
    <source>
        <dbReference type="ARBA" id="ARBA00022692"/>
    </source>
</evidence>
<feature type="transmembrane region" description="Helical" evidence="10">
    <location>
        <begin position="6"/>
        <end position="25"/>
    </location>
</feature>
<reference evidence="12 13" key="1">
    <citation type="submission" date="2018-04" db="EMBL/GenBank/DDBJ databases">
        <authorList>
            <person name="Vogel A."/>
        </authorList>
    </citation>
    <scope>NUCLEOTIDE SEQUENCE [LARGE SCALE GENOMIC DNA]</scope>
</reference>
<gene>
    <name evidence="12" type="ORF">CCAM_LOCUS3570</name>
</gene>
<comment type="subcellular location">
    <subcellularLocation>
        <location evidence="1">Membrane</location>
    </subcellularLocation>
</comment>
<keyword evidence="8" id="KW-0675">Receptor</keyword>
<dbReference type="SUPFAM" id="SSF52058">
    <property type="entry name" value="L domain-like"/>
    <property type="match status" value="1"/>
</dbReference>
<evidence type="ECO:0000256" key="9">
    <source>
        <dbReference type="SAM" id="MobiDB-lite"/>
    </source>
</evidence>
<dbReference type="Proteomes" id="UP000595140">
    <property type="component" value="Unassembled WGS sequence"/>
</dbReference>
<evidence type="ECO:0000256" key="7">
    <source>
        <dbReference type="ARBA" id="ARBA00023136"/>
    </source>
</evidence>
<dbReference type="InterPro" id="IPR013210">
    <property type="entry name" value="LRR_N_plant-typ"/>
</dbReference>
<feature type="domain" description="Protein kinase" evidence="11">
    <location>
        <begin position="470"/>
        <end position="749"/>
    </location>
</feature>
<protein>
    <recommendedName>
        <fullName evidence="11">Protein kinase domain-containing protein</fullName>
    </recommendedName>
</protein>
<dbReference type="Pfam" id="PF08263">
    <property type="entry name" value="LRRNT_2"/>
    <property type="match status" value="1"/>
</dbReference>
<feature type="compositionally biased region" description="Low complexity" evidence="9">
    <location>
        <begin position="278"/>
        <end position="304"/>
    </location>
</feature>
<evidence type="ECO:0000256" key="4">
    <source>
        <dbReference type="ARBA" id="ARBA00022729"/>
    </source>
</evidence>
<dbReference type="OrthoDB" id="1296924at2759"/>
<evidence type="ECO:0000256" key="5">
    <source>
        <dbReference type="ARBA" id="ARBA00022737"/>
    </source>
</evidence>
<evidence type="ECO:0000256" key="2">
    <source>
        <dbReference type="ARBA" id="ARBA00022614"/>
    </source>
</evidence>
<sequence>MGAYGFGVFCFNLKILVGVFFILGVRMEDQTNPDDVAAITSLYAALSSPPLPGWNLTSSSPCSGSWQGVACDGPNIVSIIVIGANLGGELGDDLGRFSSIKIIDLSNNHIAGSIPSNLPLTLERLFLSDNNFSGSIPDSLSSLKNLSAMSLNNNHLSGEIPDSFDGLVHLFNLDLYSNNLSGRLPPSLGNLSLTSLHLQNNQLSGRLDVLQDLPLTDLNIENNLFSGPIPQKLLAIPNFRKDGNPLNGTDAPSPPPTPSQGNPPNGTDAPSPPPTPSKAPLASPPSFVAPTSAPTLPTPASGPAEWADGPSRTGGRMSKKHKSSATFKRIVWISILSIISFVVLVLAVLLCFSKRLSERQDTPKLSMRPKVKKALEKVEHKLSTLDSPTKPLPMLDAHAERFAVMPKGDLEINKYDNDVIPPPPPLPPFLQKRAIVGPQQSTDKHSMRQPPPSSVKSYTIADLQQYTNSFSQDNLIGEGTLGKVFKAKLPNGKLLAVKKLHKIVCNEQTDEEFLEMVSCIGRLQHPNIVELEGYCAEHGERLLVYEYCAMGTLHDALHTLKQNLSWNMRISMALEAAKALEYLHETCEPPVVHGNFKSANVLLDDDGLGVQISDCGLDPLISSEVLGSQLSEQLLTKYGAREFELGIYTSTSDVFIFGVVMLELLTGCEPYDSTRAHGERLLVRWAGPLLHDINALTNMVDPSLRGSYTPKSLSRFADIIFRCIQEAPEFRPTMSEVVQDIVKMMEEMIGSNDGNIDDSASELRSENIQGH</sequence>
<feature type="transmembrane region" description="Helical" evidence="10">
    <location>
        <begin position="330"/>
        <end position="350"/>
    </location>
</feature>
<keyword evidence="2" id="KW-0433">Leucine-rich repeat</keyword>
<evidence type="ECO:0000313" key="12">
    <source>
        <dbReference type="EMBL" id="VFQ61794.1"/>
    </source>
</evidence>
<dbReference type="Gene3D" id="3.80.10.10">
    <property type="entry name" value="Ribonuclease Inhibitor"/>
    <property type="match status" value="1"/>
</dbReference>
<dbReference type="Pfam" id="PF13855">
    <property type="entry name" value="LRR_8"/>
    <property type="match status" value="1"/>
</dbReference>
<accession>A0A484KD32</accession>
<feature type="region of interest" description="Disordered" evidence="9">
    <location>
        <begin position="238"/>
        <end position="321"/>
    </location>
</feature>
<proteinExistence type="predicted"/>
<feature type="region of interest" description="Disordered" evidence="9">
    <location>
        <begin position="752"/>
        <end position="771"/>
    </location>
</feature>
<dbReference type="InterPro" id="IPR032675">
    <property type="entry name" value="LRR_dom_sf"/>
</dbReference>
<dbReference type="InterPro" id="IPR000719">
    <property type="entry name" value="Prot_kinase_dom"/>
</dbReference>
<dbReference type="Pfam" id="PF00560">
    <property type="entry name" value="LRR_1"/>
    <property type="match status" value="1"/>
</dbReference>
<dbReference type="EMBL" id="OOIL02000204">
    <property type="protein sequence ID" value="VFQ61794.1"/>
    <property type="molecule type" value="Genomic_DNA"/>
</dbReference>
<dbReference type="Gene3D" id="3.30.200.20">
    <property type="entry name" value="Phosphorylase Kinase, domain 1"/>
    <property type="match status" value="1"/>
</dbReference>
<organism evidence="12 13">
    <name type="scientific">Cuscuta campestris</name>
    <dbReference type="NCBI Taxonomy" id="132261"/>
    <lineage>
        <taxon>Eukaryota</taxon>
        <taxon>Viridiplantae</taxon>
        <taxon>Streptophyta</taxon>
        <taxon>Embryophyta</taxon>
        <taxon>Tracheophyta</taxon>
        <taxon>Spermatophyta</taxon>
        <taxon>Magnoliopsida</taxon>
        <taxon>eudicotyledons</taxon>
        <taxon>Gunneridae</taxon>
        <taxon>Pentapetalae</taxon>
        <taxon>asterids</taxon>
        <taxon>lamiids</taxon>
        <taxon>Solanales</taxon>
        <taxon>Convolvulaceae</taxon>
        <taxon>Cuscuteae</taxon>
        <taxon>Cuscuta</taxon>
        <taxon>Cuscuta subgen. Grammica</taxon>
        <taxon>Cuscuta sect. Cleistogrammica</taxon>
    </lineage>
</organism>
<evidence type="ECO:0000256" key="10">
    <source>
        <dbReference type="SAM" id="Phobius"/>
    </source>
</evidence>
<keyword evidence="5" id="KW-0677">Repeat</keyword>
<keyword evidence="7 10" id="KW-0472">Membrane</keyword>
<dbReference type="GO" id="GO:0005524">
    <property type="term" value="F:ATP binding"/>
    <property type="evidence" value="ECO:0007669"/>
    <property type="project" value="InterPro"/>
</dbReference>
<dbReference type="Pfam" id="PF07714">
    <property type="entry name" value="PK_Tyr_Ser-Thr"/>
    <property type="match status" value="1"/>
</dbReference>
<evidence type="ECO:0000313" key="13">
    <source>
        <dbReference type="Proteomes" id="UP000595140"/>
    </source>
</evidence>
<dbReference type="FunFam" id="1.10.510.10:FF:000095">
    <property type="entry name" value="protein STRUBBELIG-RECEPTOR FAMILY 8"/>
    <property type="match status" value="1"/>
</dbReference>
<keyword evidence="3 10" id="KW-0812">Transmembrane</keyword>
<dbReference type="PROSITE" id="PS51450">
    <property type="entry name" value="LRR"/>
    <property type="match status" value="1"/>
</dbReference>
<dbReference type="GO" id="GO:0004672">
    <property type="term" value="F:protein kinase activity"/>
    <property type="evidence" value="ECO:0007669"/>
    <property type="project" value="InterPro"/>
</dbReference>
<dbReference type="AlphaFoldDB" id="A0A484KD32"/>
<dbReference type="SUPFAM" id="SSF56112">
    <property type="entry name" value="Protein kinase-like (PK-like)"/>
    <property type="match status" value="1"/>
</dbReference>
<evidence type="ECO:0000256" key="1">
    <source>
        <dbReference type="ARBA" id="ARBA00004370"/>
    </source>
</evidence>
<evidence type="ECO:0000256" key="6">
    <source>
        <dbReference type="ARBA" id="ARBA00022989"/>
    </source>
</evidence>
<keyword evidence="4" id="KW-0732">Signal</keyword>
<evidence type="ECO:0000259" key="11">
    <source>
        <dbReference type="PROSITE" id="PS50011"/>
    </source>
</evidence>
<feature type="compositionally biased region" description="Low complexity" evidence="9">
    <location>
        <begin position="259"/>
        <end position="269"/>
    </location>
</feature>
<dbReference type="PROSITE" id="PS50011">
    <property type="entry name" value="PROTEIN_KINASE_DOM"/>
    <property type="match status" value="1"/>
</dbReference>
<dbReference type="PANTHER" id="PTHR48007">
    <property type="entry name" value="LEUCINE-RICH REPEAT RECEPTOR-LIKE PROTEIN KINASE PXC1"/>
    <property type="match status" value="1"/>
</dbReference>
<dbReference type="InterPro" id="IPR046959">
    <property type="entry name" value="PRK1-6/SRF4-like"/>
</dbReference>
<evidence type="ECO:0000256" key="8">
    <source>
        <dbReference type="ARBA" id="ARBA00023170"/>
    </source>
</evidence>
<dbReference type="InterPro" id="IPR011009">
    <property type="entry name" value="Kinase-like_dom_sf"/>
</dbReference>
<keyword evidence="13" id="KW-1185">Reference proteome</keyword>
<dbReference type="FunFam" id="3.80.10.10:FF:000062">
    <property type="entry name" value="protein STRUBBELIG-RECEPTOR FAMILY 3"/>
    <property type="match status" value="1"/>
</dbReference>